<name>A0A8J2LIL8_9HEXA</name>
<dbReference type="EMBL" id="CAJVCH010571376">
    <property type="protein sequence ID" value="CAG7837362.1"/>
    <property type="molecule type" value="Genomic_DNA"/>
</dbReference>
<feature type="region of interest" description="Disordered" evidence="1">
    <location>
        <begin position="532"/>
        <end position="558"/>
    </location>
</feature>
<dbReference type="Proteomes" id="UP000708208">
    <property type="component" value="Unassembled WGS sequence"/>
</dbReference>
<comment type="caution">
    <text evidence="4">The sequence shown here is derived from an EMBL/GenBank/DDBJ whole genome shotgun (WGS) entry which is preliminary data.</text>
</comment>
<proteinExistence type="predicted"/>
<evidence type="ECO:0000256" key="2">
    <source>
        <dbReference type="SAM" id="Phobius"/>
    </source>
</evidence>
<evidence type="ECO:0000256" key="1">
    <source>
        <dbReference type="SAM" id="MobiDB-lite"/>
    </source>
</evidence>
<organism evidence="4 5">
    <name type="scientific">Allacma fusca</name>
    <dbReference type="NCBI Taxonomy" id="39272"/>
    <lineage>
        <taxon>Eukaryota</taxon>
        <taxon>Metazoa</taxon>
        <taxon>Ecdysozoa</taxon>
        <taxon>Arthropoda</taxon>
        <taxon>Hexapoda</taxon>
        <taxon>Collembola</taxon>
        <taxon>Symphypleona</taxon>
        <taxon>Sminthuridae</taxon>
        <taxon>Allacma</taxon>
    </lineage>
</organism>
<feature type="transmembrane region" description="Helical" evidence="2">
    <location>
        <begin position="55"/>
        <end position="75"/>
    </location>
</feature>
<evidence type="ECO:0000259" key="3">
    <source>
        <dbReference type="Pfam" id="PF02752"/>
    </source>
</evidence>
<feature type="domain" description="Arrestin C-terminal-like" evidence="3">
    <location>
        <begin position="341"/>
        <end position="457"/>
    </location>
</feature>
<dbReference type="PANTHER" id="PTHR11188">
    <property type="entry name" value="ARRESTIN DOMAIN CONTAINING PROTEIN"/>
    <property type="match status" value="1"/>
</dbReference>
<dbReference type="InterPro" id="IPR011022">
    <property type="entry name" value="Arrestin_C-like"/>
</dbReference>
<gene>
    <name evidence="4" type="ORF">AFUS01_LOCUS46486</name>
</gene>
<dbReference type="InterPro" id="IPR050357">
    <property type="entry name" value="Arrestin_domain-protein"/>
</dbReference>
<feature type="transmembrane region" description="Helical" evidence="2">
    <location>
        <begin position="87"/>
        <end position="108"/>
    </location>
</feature>
<keyword evidence="2" id="KW-0472">Membrane</keyword>
<reference evidence="4" key="1">
    <citation type="submission" date="2021-06" db="EMBL/GenBank/DDBJ databases">
        <authorList>
            <person name="Hodson N. C."/>
            <person name="Mongue J. A."/>
            <person name="Jaron S. K."/>
        </authorList>
    </citation>
    <scope>NUCLEOTIDE SEQUENCE</scope>
</reference>
<keyword evidence="2" id="KW-0812">Transmembrane</keyword>
<sequence length="558" mass="61525">MVRRERIVWCCGASGWTRVIAWLQMLTCVTGTLTAFICIVGILRGDEISRSGWGIVGELITIITHAAGAMMGYILLKGSQMANVEHLNMWIGYTVIAGIVYIVTFLGAGIISGGFFIFGMASLAFSGNMATAIVVNGFGLTVQLDTEFNIYVDEDPTLGSDLSGRVELNVLKPIDIYGLGVFLGLTNIGRILKTETGEGSKKGKKPEPKYWTVNTSCQYLPWADNFTVLLGKKTPDLQAWLDESLKPTTYTSGTHSFPFQFDLKAMETLNNFEYDAPRGQVSVQNKLMLFVATNSMSLGRTVVYPPGRTVTLPYFANMERSLKKPGSSSCCLKSGPKEIAKFTLKLNQQGYLFGDTIEFKLERSQQANVRVRDFVVELVRKISVTTPQREVRPVFWRLHECKYPKKFTLERKVLGTCSTRTNESTWSGTFVLPEGPPDTSGLTIEFNYLVELTVNIFGVIQPLKAFVPFKTGAFWEGGDGLPKRRHSRLGMFPLGSIASFACFEAESDLDNISMASLPPEYSLLSSRAGSFDTLPPPYPDESAETAEQLADLGLGTSK</sequence>
<feature type="transmembrane region" description="Helical" evidence="2">
    <location>
        <begin position="20"/>
        <end position="43"/>
    </location>
</feature>
<evidence type="ECO:0000313" key="4">
    <source>
        <dbReference type="EMBL" id="CAG7837362.1"/>
    </source>
</evidence>
<accession>A0A8J2LIL8</accession>
<dbReference type="PANTHER" id="PTHR11188:SF17">
    <property type="entry name" value="FI21816P1"/>
    <property type="match status" value="1"/>
</dbReference>
<dbReference type="GO" id="GO:0015031">
    <property type="term" value="P:protein transport"/>
    <property type="evidence" value="ECO:0007669"/>
    <property type="project" value="TreeGrafter"/>
</dbReference>
<protein>
    <recommendedName>
        <fullName evidence="3">Arrestin C-terminal-like domain-containing protein</fullName>
    </recommendedName>
</protein>
<dbReference type="AlphaFoldDB" id="A0A8J2LIL8"/>
<evidence type="ECO:0000313" key="5">
    <source>
        <dbReference type="Proteomes" id="UP000708208"/>
    </source>
</evidence>
<dbReference type="Pfam" id="PF02752">
    <property type="entry name" value="Arrestin_C"/>
    <property type="match status" value="1"/>
</dbReference>
<keyword evidence="5" id="KW-1185">Reference proteome</keyword>
<dbReference type="GO" id="GO:0005737">
    <property type="term" value="C:cytoplasm"/>
    <property type="evidence" value="ECO:0007669"/>
    <property type="project" value="TreeGrafter"/>
</dbReference>
<keyword evidence="2" id="KW-1133">Transmembrane helix</keyword>